<dbReference type="CDD" id="cd22459">
    <property type="entry name" value="KH-I_PEPPER_rpt1_like"/>
    <property type="match status" value="1"/>
</dbReference>
<feature type="domain" description="K Homology" evidence="4">
    <location>
        <begin position="89"/>
        <end position="162"/>
    </location>
</feature>
<feature type="domain" description="K Homology" evidence="4">
    <location>
        <begin position="385"/>
        <end position="455"/>
    </location>
</feature>
<reference evidence="5" key="1">
    <citation type="journal article" date="2019" name="Science">
        <title>Mutation of a bHLH transcription factor allowed almond domestication.</title>
        <authorList>
            <person name="Sanchez-Perez R."/>
            <person name="Pavan S."/>
            <person name="Mazzeo R."/>
            <person name="Moldovan C."/>
            <person name="Aiese Cigliano R."/>
            <person name="Del Cueto J."/>
            <person name="Ricciardi F."/>
            <person name="Lotti C."/>
            <person name="Ricciardi L."/>
            <person name="Dicenta F."/>
            <person name="Lopez-Marques R.L."/>
            <person name="Lindberg Moller B."/>
        </authorList>
    </citation>
    <scope>NUCLEOTIDE SEQUENCE</scope>
</reference>
<dbReference type="CDD" id="cd22460">
    <property type="entry name" value="KH-I_PEPPER_rpt2_like"/>
    <property type="match status" value="1"/>
</dbReference>
<name>A0A4Y1QLR6_PRUDU</name>
<keyword evidence="2" id="KW-0694">RNA-binding</keyword>
<dbReference type="Pfam" id="PF00013">
    <property type="entry name" value="KH_1"/>
    <property type="match status" value="3"/>
</dbReference>
<dbReference type="Gene3D" id="3.30.1370.10">
    <property type="entry name" value="K Homology domain, type 1"/>
    <property type="match status" value="3"/>
</dbReference>
<feature type="compositionally biased region" description="Low complexity" evidence="3">
    <location>
        <begin position="37"/>
        <end position="53"/>
    </location>
</feature>
<dbReference type="InterPro" id="IPR036612">
    <property type="entry name" value="KH_dom_type_1_sf"/>
</dbReference>
<feature type="compositionally biased region" description="Polar residues" evidence="3">
    <location>
        <begin position="21"/>
        <end position="36"/>
    </location>
</feature>
<feature type="compositionally biased region" description="Polar residues" evidence="3">
    <location>
        <begin position="1"/>
        <end position="12"/>
    </location>
</feature>
<evidence type="ECO:0000256" key="2">
    <source>
        <dbReference type="PROSITE-ProRule" id="PRU00117"/>
    </source>
</evidence>
<keyword evidence="1" id="KW-0677">Repeat</keyword>
<gene>
    <name evidence="6" type="ORF">L3X38_001414</name>
    <name evidence="5" type="ORF">Prudu_000601</name>
</gene>
<evidence type="ECO:0000259" key="4">
    <source>
        <dbReference type="SMART" id="SM00322"/>
    </source>
</evidence>
<proteinExistence type="predicted"/>
<evidence type="ECO:0000256" key="3">
    <source>
        <dbReference type="SAM" id="MobiDB-lite"/>
    </source>
</evidence>
<evidence type="ECO:0000313" key="5">
    <source>
        <dbReference type="EMBL" id="BBG92774.1"/>
    </source>
</evidence>
<accession>A0A4Y1QLR6</accession>
<keyword evidence="7" id="KW-1185">Reference proteome</keyword>
<dbReference type="PANTHER" id="PTHR10288">
    <property type="entry name" value="KH DOMAIN CONTAINING RNA BINDING PROTEIN"/>
    <property type="match status" value="1"/>
</dbReference>
<dbReference type="AlphaFoldDB" id="A0A4Y1QLR6"/>
<reference evidence="6 7" key="2">
    <citation type="journal article" date="2022" name="G3 (Bethesda)">
        <title>Whole-genome sequence and methylome profiling of the almond [Prunus dulcis (Mill.) D.A. Webb] cultivar 'Nonpareil'.</title>
        <authorList>
            <person name="D'Amico-Willman K.M."/>
            <person name="Ouma W.Z."/>
            <person name="Meulia T."/>
            <person name="Sideli G.M."/>
            <person name="Gradziel T.M."/>
            <person name="Fresnedo-Ramirez J."/>
        </authorList>
    </citation>
    <scope>NUCLEOTIDE SEQUENCE [LARGE SCALE GENOMIC DNA]</scope>
    <source>
        <strain evidence="6">Clone GOH B32 T37-40</strain>
    </source>
</reference>
<dbReference type="SMART" id="SM00322">
    <property type="entry name" value="KH"/>
    <property type="match status" value="3"/>
</dbReference>
<dbReference type="InterPro" id="IPR004088">
    <property type="entry name" value="KH_dom_type_1"/>
</dbReference>
<evidence type="ECO:0000313" key="7">
    <source>
        <dbReference type="Proteomes" id="UP001054821"/>
    </source>
</evidence>
<dbReference type="Proteomes" id="UP001054821">
    <property type="component" value="Chromosome 1"/>
</dbReference>
<feature type="region of interest" description="Disordered" evidence="3">
    <location>
        <begin position="1"/>
        <end position="83"/>
    </location>
</feature>
<dbReference type="GO" id="GO:0003723">
    <property type="term" value="F:RNA binding"/>
    <property type="evidence" value="ECO:0007669"/>
    <property type="project" value="UniProtKB-UniRule"/>
</dbReference>
<dbReference type="InterPro" id="IPR004087">
    <property type="entry name" value="KH_dom"/>
</dbReference>
<dbReference type="PROSITE" id="PS50084">
    <property type="entry name" value="KH_TYPE_1"/>
    <property type="match status" value="3"/>
</dbReference>
<feature type="domain" description="K Homology" evidence="4">
    <location>
        <begin position="183"/>
        <end position="258"/>
    </location>
</feature>
<dbReference type="EMBL" id="JAJFAZ020000001">
    <property type="protein sequence ID" value="KAI5348527.1"/>
    <property type="molecule type" value="Genomic_DNA"/>
</dbReference>
<dbReference type="SMR" id="A0A4Y1QLR6"/>
<evidence type="ECO:0000313" key="6">
    <source>
        <dbReference type="EMBL" id="KAI5348527.1"/>
    </source>
</evidence>
<dbReference type="EMBL" id="AP019297">
    <property type="protein sequence ID" value="BBG92774.1"/>
    <property type="molecule type" value="Genomic_DNA"/>
</dbReference>
<evidence type="ECO:0000256" key="1">
    <source>
        <dbReference type="ARBA" id="ARBA00022737"/>
    </source>
</evidence>
<protein>
    <submittedName>
        <fullName evidence="5">RNA-binding KH domain-containing protein</fullName>
    </submittedName>
</protein>
<organism evidence="5">
    <name type="scientific">Prunus dulcis</name>
    <name type="common">Almond</name>
    <name type="synonym">Amygdalus dulcis</name>
    <dbReference type="NCBI Taxonomy" id="3755"/>
    <lineage>
        <taxon>Eukaryota</taxon>
        <taxon>Viridiplantae</taxon>
        <taxon>Streptophyta</taxon>
        <taxon>Embryophyta</taxon>
        <taxon>Tracheophyta</taxon>
        <taxon>Spermatophyta</taxon>
        <taxon>Magnoliopsida</taxon>
        <taxon>eudicotyledons</taxon>
        <taxon>Gunneridae</taxon>
        <taxon>Pentapetalae</taxon>
        <taxon>rosids</taxon>
        <taxon>fabids</taxon>
        <taxon>Rosales</taxon>
        <taxon>Rosaceae</taxon>
        <taxon>Amygdaloideae</taxon>
        <taxon>Amygdaleae</taxon>
        <taxon>Prunus</taxon>
    </lineage>
</organism>
<sequence length="512" mass="54380">MATAQPTENGSAKVTEPDLQQPASETTTASITVPESDQTATTATADNNPNQNPEPDSGPQPEPGAQETTTTVSGDATSIADKRWPGWPGDCVFRLIVPVLKVGSIIGRKGELIKKMCEETRARIRVLDGAVGTPDRIVLISGREEPEAPLSPAMDAVIRIFKRISGLADSEGDAKVSGPAGVAFCSIRLLVASTQAINLIGKQGSLIKSIQESTGASVRVLSGDEVPFYAAAEERIVELQGEALKVLKAVEAVVAHLRKFLVDHSVLPLFEKTYNATISQERQPDTWADKSLLHTASQTGVSTNYSLSAKRESLFLDRETQLESQLPSAGISLYGKDPSIYGKDPSIYGKDPSIYGQDPSIYGQDPSLSSIRSSGIGRPGAPIVTQIAQTMQIPLSYAEDIIGVEGSNIAFIRRSSGAILTVQESRGLPDEITVEIKGTSSQVQMAQQLIQEVINSRKEPVTSSYGRIDTGMRSSYSQLGASSYPSSSLPSQPYGGGYGSSGLGGGYSTFRL</sequence>
<dbReference type="SUPFAM" id="SSF54791">
    <property type="entry name" value="Eukaryotic type KH-domain (KH-domain type I)"/>
    <property type="match status" value="3"/>
</dbReference>
<feature type="compositionally biased region" description="Polar residues" evidence="3">
    <location>
        <begin position="66"/>
        <end position="76"/>
    </location>
</feature>